<comment type="subcellular location">
    <subcellularLocation>
        <location evidence="1">Chromosome</location>
    </subcellularLocation>
</comment>
<dbReference type="GO" id="GO:0005694">
    <property type="term" value="C:chromosome"/>
    <property type="evidence" value="ECO:0007669"/>
    <property type="project" value="UniProtKB-SubCell"/>
</dbReference>
<protein>
    <recommendedName>
        <fullName evidence="4">RecF/RecN/SMC N-terminal domain-containing protein</fullName>
    </recommendedName>
</protein>
<dbReference type="AlphaFoldDB" id="A0A3S2PH45"/>
<organism evidence="5 6">
    <name type="scientific">Oryzias javanicus</name>
    <name type="common">Javanese ricefish</name>
    <name type="synonym">Aplocheilus javanicus</name>
    <dbReference type="NCBI Taxonomy" id="123683"/>
    <lineage>
        <taxon>Eukaryota</taxon>
        <taxon>Metazoa</taxon>
        <taxon>Chordata</taxon>
        <taxon>Craniata</taxon>
        <taxon>Vertebrata</taxon>
        <taxon>Euteleostomi</taxon>
        <taxon>Actinopterygii</taxon>
        <taxon>Neopterygii</taxon>
        <taxon>Teleostei</taxon>
        <taxon>Neoteleostei</taxon>
        <taxon>Acanthomorphata</taxon>
        <taxon>Ovalentaria</taxon>
        <taxon>Atherinomorphae</taxon>
        <taxon>Beloniformes</taxon>
        <taxon>Adrianichthyidae</taxon>
        <taxon>Oryziinae</taxon>
        <taxon>Oryzias</taxon>
    </lineage>
</organism>
<dbReference type="Pfam" id="PF02463">
    <property type="entry name" value="SMC_N"/>
    <property type="match status" value="1"/>
</dbReference>
<dbReference type="EMBL" id="CM012437">
    <property type="protein sequence ID" value="RVE75639.1"/>
    <property type="molecule type" value="Genomic_DNA"/>
</dbReference>
<dbReference type="SUPFAM" id="SSF52540">
    <property type="entry name" value="P-loop containing nucleoside triphosphate hydrolases"/>
    <property type="match status" value="1"/>
</dbReference>
<evidence type="ECO:0000259" key="4">
    <source>
        <dbReference type="Pfam" id="PF02463"/>
    </source>
</evidence>
<dbReference type="Proteomes" id="UP000283210">
    <property type="component" value="Chromosome 1"/>
</dbReference>
<sequence length="253" mass="28445">MLFRKLEQCNTELKKYSHVNKKALDQFVNFSEQKEKLIKRQDELDRGYKSIMELMNVLELRKYEAIQLTFKQVSKNFSEVFQKLVPGGKATLVMKKGDAEGSQSQDEEGGADSERGSGSQSSVPSVDQFTGVGIRVSFTGKQGEMREMQQLSGGQKSLVALALIFAIQKCDPAPFYLFDEIDQALDAQHRKAVSDMIVELAGHAQFITTTFRPELLESADKFYGVKFRNKVSHIDVITAEQAKDFVEDDTTHG</sequence>
<evidence type="ECO:0000256" key="2">
    <source>
        <dbReference type="ARBA" id="ARBA00022454"/>
    </source>
</evidence>
<reference evidence="5 6" key="2">
    <citation type="submission" date="2019-01" db="EMBL/GenBank/DDBJ databases">
        <title>A chromosome length genome reference of the Java medaka (oryzias javanicus).</title>
        <authorList>
            <person name="Herpin A."/>
            <person name="Takehana Y."/>
            <person name="Naruse K."/>
            <person name="Ansai S."/>
            <person name="Kawaguchi M."/>
        </authorList>
    </citation>
    <scope>NUCLEOTIDE SEQUENCE [LARGE SCALE GENOMIC DNA]</scope>
    <source>
        <strain evidence="5">RS831</strain>
        <tissue evidence="5">Whole body</tissue>
    </source>
</reference>
<keyword evidence="2" id="KW-0158">Chromosome</keyword>
<keyword evidence="6" id="KW-1185">Reference proteome</keyword>
<evidence type="ECO:0000313" key="5">
    <source>
        <dbReference type="EMBL" id="RVE75639.1"/>
    </source>
</evidence>
<evidence type="ECO:0000256" key="1">
    <source>
        <dbReference type="ARBA" id="ARBA00004286"/>
    </source>
</evidence>
<accession>A0A3S2PH45</accession>
<dbReference type="FunFam" id="3.40.50.300:FF:000370">
    <property type="entry name" value="Structural maintenance of chromosomes 3"/>
    <property type="match status" value="1"/>
</dbReference>
<dbReference type="PANTHER" id="PTHR43977">
    <property type="entry name" value="STRUCTURAL MAINTENANCE OF CHROMOSOMES PROTEIN 3"/>
    <property type="match status" value="1"/>
</dbReference>
<feature type="compositionally biased region" description="Polar residues" evidence="3">
    <location>
        <begin position="116"/>
        <end position="126"/>
    </location>
</feature>
<feature type="region of interest" description="Disordered" evidence="3">
    <location>
        <begin position="96"/>
        <end position="126"/>
    </location>
</feature>
<evidence type="ECO:0000256" key="3">
    <source>
        <dbReference type="SAM" id="MobiDB-lite"/>
    </source>
</evidence>
<reference evidence="5 6" key="1">
    <citation type="submission" date="2018-11" db="EMBL/GenBank/DDBJ databases">
        <authorList>
            <person name="Lopez-Roques C."/>
            <person name="Donnadieu C."/>
            <person name="Bouchez O."/>
            <person name="Klopp C."/>
            <person name="Cabau C."/>
            <person name="Zahm M."/>
        </authorList>
    </citation>
    <scope>NUCLEOTIDE SEQUENCE [LARGE SCALE GENOMIC DNA]</scope>
    <source>
        <strain evidence="5">RS831</strain>
        <tissue evidence="5">Whole body</tissue>
    </source>
</reference>
<name>A0A3S2PH45_ORYJA</name>
<feature type="domain" description="RecF/RecN/SMC N-terminal" evidence="4">
    <location>
        <begin position="63"/>
        <end position="232"/>
    </location>
</feature>
<evidence type="ECO:0000313" key="6">
    <source>
        <dbReference type="Proteomes" id="UP000283210"/>
    </source>
</evidence>
<proteinExistence type="predicted"/>
<dbReference type="InterPro" id="IPR003395">
    <property type="entry name" value="RecF/RecN/SMC_N"/>
</dbReference>
<gene>
    <name evidence="5" type="ORF">OJAV_G00000760</name>
</gene>
<dbReference type="OrthoDB" id="431497at2759"/>
<dbReference type="InterPro" id="IPR027417">
    <property type="entry name" value="P-loop_NTPase"/>
</dbReference>
<dbReference type="Gene3D" id="3.40.50.300">
    <property type="entry name" value="P-loop containing nucleotide triphosphate hydrolases"/>
    <property type="match status" value="1"/>
</dbReference>